<protein>
    <recommendedName>
        <fullName evidence="3">histidine kinase</fullName>
        <ecNumber evidence="3">2.7.13.3</ecNumber>
    </recommendedName>
</protein>
<dbReference type="InterPro" id="IPR003661">
    <property type="entry name" value="HisK_dim/P_dom"/>
</dbReference>
<comment type="subcellular location">
    <subcellularLocation>
        <location evidence="2">Cell membrane</location>
    </subcellularLocation>
</comment>
<keyword evidence="7" id="KW-0902">Two-component regulatory system</keyword>
<sequence>MSSRTVTESPAAERPRARCAGTSPGSGEAVRQRSIILTQMGLTAILMITVLLGLVTDDADALPAFFLAGALLSLGVSTSAAVLPWCRLHPRWSLVLPLLNFLVVGLVRFGAGETLSGVGLLAALPAVWIGASHLGTASAVALTFGATAVLVSLPPILRAAPVLGGGIVGLVLLPVVLTGLTWFVSSLTKENRRSQEAVLVSERALRRSVQDVRMRERLLRTVLETVRVGLLVVDPDGHDTLMNARQRELHNTAAPEDNADPDESQLLLYGPDRVSALTPAERPVHRAISGEDLEDVQIWAGDPPAQRAISVSSRSMRDDDGSLAGTVVSFNDITDLMLALQSKDHFLSNISHEFRTPLTSILGYLDVTLELGGELPEEAVGYLEIARRNAMRLERLVEDFLAINAGTFEVRPVPTDVGAVLADAAASSLVRANRAGITLTNRAPASLSAVVDGERIGQVVDNLLSNAVKYNRPGGDVTLDASMDDGELRITVEDTGIGIAPEELQQVFDRFFRSASIRSSATGVGLGLLITRSIISEHHGSISVTSELGVGTRFSIALPQ</sequence>
<dbReference type="InterPro" id="IPR005467">
    <property type="entry name" value="His_kinase_dom"/>
</dbReference>
<feature type="region of interest" description="Disordered" evidence="8">
    <location>
        <begin position="1"/>
        <end position="27"/>
    </location>
</feature>
<organism evidence="11 12">
    <name type="scientific">Arthrobacter echini</name>
    <dbReference type="NCBI Taxonomy" id="1529066"/>
    <lineage>
        <taxon>Bacteria</taxon>
        <taxon>Bacillati</taxon>
        <taxon>Actinomycetota</taxon>
        <taxon>Actinomycetes</taxon>
        <taxon>Micrococcales</taxon>
        <taxon>Micrococcaceae</taxon>
        <taxon>Arthrobacter</taxon>
    </lineage>
</organism>
<dbReference type="SMART" id="SM00388">
    <property type="entry name" value="HisKA"/>
    <property type="match status" value="1"/>
</dbReference>
<dbReference type="PANTHER" id="PTHR43711:SF1">
    <property type="entry name" value="HISTIDINE KINASE 1"/>
    <property type="match status" value="1"/>
</dbReference>
<evidence type="ECO:0000313" key="11">
    <source>
        <dbReference type="EMBL" id="THJ67832.1"/>
    </source>
</evidence>
<keyword evidence="9" id="KW-0812">Transmembrane</keyword>
<evidence type="ECO:0000256" key="5">
    <source>
        <dbReference type="ARBA" id="ARBA00022679"/>
    </source>
</evidence>
<evidence type="ECO:0000256" key="6">
    <source>
        <dbReference type="ARBA" id="ARBA00022777"/>
    </source>
</evidence>
<evidence type="ECO:0000256" key="8">
    <source>
        <dbReference type="SAM" id="MobiDB-lite"/>
    </source>
</evidence>
<dbReference type="FunFam" id="3.30.565.10:FF:000006">
    <property type="entry name" value="Sensor histidine kinase WalK"/>
    <property type="match status" value="1"/>
</dbReference>
<keyword evidence="6 11" id="KW-0418">Kinase</keyword>
<evidence type="ECO:0000256" key="4">
    <source>
        <dbReference type="ARBA" id="ARBA00022553"/>
    </source>
</evidence>
<keyword evidence="9" id="KW-0472">Membrane</keyword>
<comment type="caution">
    <text evidence="11">The sequence shown here is derived from an EMBL/GenBank/DDBJ whole genome shotgun (WGS) entry which is preliminary data.</text>
</comment>
<dbReference type="GO" id="GO:0005886">
    <property type="term" value="C:plasma membrane"/>
    <property type="evidence" value="ECO:0007669"/>
    <property type="project" value="UniProtKB-SubCell"/>
</dbReference>
<evidence type="ECO:0000259" key="10">
    <source>
        <dbReference type="PROSITE" id="PS50109"/>
    </source>
</evidence>
<dbReference type="GO" id="GO:0000155">
    <property type="term" value="F:phosphorelay sensor kinase activity"/>
    <property type="evidence" value="ECO:0007669"/>
    <property type="project" value="InterPro"/>
</dbReference>
<dbReference type="InterPro" id="IPR004358">
    <property type="entry name" value="Sig_transdc_His_kin-like_C"/>
</dbReference>
<feature type="transmembrane region" description="Helical" evidence="9">
    <location>
        <begin position="123"/>
        <end position="150"/>
    </location>
</feature>
<dbReference type="InterPro" id="IPR036890">
    <property type="entry name" value="HATPase_C_sf"/>
</dbReference>
<dbReference type="SMART" id="SM00387">
    <property type="entry name" value="HATPase_c"/>
    <property type="match status" value="1"/>
</dbReference>
<keyword evidence="5" id="KW-0808">Transferase</keyword>
<dbReference type="OrthoDB" id="9757990at2"/>
<dbReference type="CDD" id="cd00082">
    <property type="entry name" value="HisKA"/>
    <property type="match status" value="1"/>
</dbReference>
<dbReference type="InterPro" id="IPR036097">
    <property type="entry name" value="HisK_dim/P_sf"/>
</dbReference>
<reference evidence="11 12" key="1">
    <citation type="submission" date="2019-04" db="EMBL/GenBank/DDBJ databases">
        <authorList>
            <person name="Liu Q."/>
            <person name="Xin Y.-H."/>
        </authorList>
    </citation>
    <scope>NUCLEOTIDE SEQUENCE [LARGE SCALE GENOMIC DNA]</scope>
    <source>
        <strain evidence="11 12">AM23</strain>
    </source>
</reference>
<dbReference type="InterPro" id="IPR003594">
    <property type="entry name" value="HATPase_dom"/>
</dbReference>
<evidence type="ECO:0000256" key="1">
    <source>
        <dbReference type="ARBA" id="ARBA00000085"/>
    </source>
</evidence>
<name>A0A4S5E8H3_9MICC</name>
<evidence type="ECO:0000256" key="9">
    <source>
        <dbReference type="SAM" id="Phobius"/>
    </source>
</evidence>
<dbReference type="EC" id="2.7.13.3" evidence="3"/>
<dbReference type="SUPFAM" id="SSF55874">
    <property type="entry name" value="ATPase domain of HSP90 chaperone/DNA topoisomerase II/histidine kinase"/>
    <property type="match status" value="1"/>
</dbReference>
<dbReference type="Gene3D" id="3.30.450.20">
    <property type="entry name" value="PAS domain"/>
    <property type="match status" value="1"/>
</dbReference>
<dbReference type="Pfam" id="PF00512">
    <property type="entry name" value="HisKA"/>
    <property type="match status" value="1"/>
</dbReference>
<dbReference type="AlphaFoldDB" id="A0A4S5E8H3"/>
<proteinExistence type="predicted"/>
<feature type="transmembrane region" description="Helical" evidence="9">
    <location>
        <begin position="162"/>
        <end position="184"/>
    </location>
</feature>
<dbReference type="SUPFAM" id="SSF55785">
    <property type="entry name" value="PYP-like sensor domain (PAS domain)"/>
    <property type="match status" value="1"/>
</dbReference>
<evidence type="ECO:0000256" key="3">
    <source>
        <dbReference type="ARBA" id="ARBA00012438"/>
    </source>
</evidence>
<feature type="transmembrane region" description="Helical" evidence="9">
    <location>
        <begin position="92"/>
        <end position="111"/>
    </location>
</feature>
<dbReference type="Gene3D" id="1.10.287.130">
    <property type="match status" value="1"/>
</dbReference>
<feature type="domain" description="Histidine kinase" evidence="10">
    <location>
        <begin position="349"/>
        <end position="560"/>
    </location>
</feature>
<evidence type="ECO:0000313" key="12">
    <source>
        <dbReference type="Proteomes" id="UP000305233"/>
    </source>
</evidence>
<feature type="transmembrane region" description="Helical" evidence="9">
    <location>
        <begin position="35"/>
        <end position="55"/>
    </location>
</feature>
<evidence type="ECO:0000256" key="7">
    <source>
        <dbReference type="ARBA" id="ARBA00023012"/>
    </source>
</evidence>
<gene>
    <name evidence="11" type="ORF">E8P82_03075</name>
</gene>
<feature type="transmembrane region" description="Helical" evidence="9">
    <location>
        <begin position="61"/>
        <end position="85"/>
    </location>
</feature>
<dbReference type="SUPFAM" id="SSF47384">
    <property type="entry name" value="Homodimeric domain of signal transducing histidine kinase"/>
    <property type="match status" value="1"/>
</dbReference>
<dbReference type="InterPro" id="IPR050736">
    <property type="entry name" value="Sensor_HK_Regulatory"/>
</dbReference>
<dbReference type="PANTHER" id="PTHR43711">
    <property type="entry name" value="TWO-COMPONENT HISTIDINE KINASE"/>
    <property type="match status" value="1"/>
</dbReference>
<dbReference type="PROSITE" id="PS50109">
    <property type="entry name" value="HIS_KIN"/>
    <property type="match status" value="1"/>
</dbReference>
<dbReference type="Proteomes" id="UP000305233">
    <property type="component" value="Unassembled WGS sequence"/>
</dbReference>
<keyword evidence="4" id="KW-0597">Phosphoprotein</keyword>
<dbReference type="Pfam" id="PF08448">
    <property type="entry name" value="PAS_4"/>
    <property type="match status" value="1"/>
</dbReference>
<dbReference type="PRINTS" id="PR00344">
    <property type="entry name" value="BCTRLSENSOR"/>
</dbReference>
<dbReference type="EMBL" id="SSWH01000002">
    <property type="protein sequence ID" value="THJ67832.1"/>
    <property type="molecule type" value="Genomic_DNA"/>
</dbReference>
<dbReference type="InterPro" id="IPR013656">
    <property type="entry name" value="PAS_4"/>
</dbReference>
<dbReference type="Pfam" id="PF02518">
    <property type="entry name" value="HATPase_c"/>
    <property type="match status" value="1"/>
</dbReference>
<keyword evidence="9" id="KW-1133">Transmembrane helix</keyword>
<keyword evidence="12" id="KW-1185">Reference proteome</keyword>
<comment type="catalytic activity">
    <reaction evidence="1">
        <text>ATP + protein L-histidine = ADP + protein N-phospho-L-histidine.</text>
        <dbReference type="EC" id="2.7.13.3"/>
    </reaction>
</comment>
<accession>A0A4S5E8H3</accession>
<dbReference type="Gene3D" id="3.30.565.10">
    <property type="entry name" value="Histidine kinase-like ATPase, C-terminal domain"/>
    <property type="match status" value="1"/>
</dbReference>
<dbReference type="InterPro" id="IPR035965">
    <property type="entry name" value="PAS-like_dom_sf"/>
</dbReference>
<evidence type="ECO:0000256" key="2">
    <source>
        <dbReference type="ARBA" id="ARBA00004236"/>
    </source>
</evidence>